<dbReference type="Proteomes" id="UP000616724">
    <property type="component" value="Unassembled WGS sequence"/>
</dbReference>
<evidence type="ECO:0000256" key="1">
    <source>
        <dbReference type="SAM" id="MobiDB-lite"/>
    </source>
</evidence>
<feature type="region of interest" description="Disordered" evidence="1">
    <location>
        <begin position="150"/>
        <end position="169"/>
    </location>
</feature>
<evidence type="ECO:0000313" key="3">
    <source>
        <dbReference type="Proteomes" id="UP000616724"/>
    </source>
</evidence>
<gene>
    <name evidence="2" type="ORF">Plo01_22940</name>
</gene>
<organism evidence="2 3">
    <name type="scientific">Planobispora longispora</name>
    <dbReference type="NCBI Taxonomy" id="28887"/>
    <lineage>
        <taxon>Bacteria</taxon>
        <taxon>Bacillati</taxon>
        <taxon>Actinomycetota</taxon>
        <taxon>Actinomycetes</taxon>
        <taxon>Streptosporangiales</taxon>
        <taxon>Streptosporangiaceae</taxon>
        <taxon>Planobispora</taxon>
    </lineage>
</organism>
<name>A0A8J3RJL5_9ACTN</name>
<sequence>MTGSVPIPGYAHPMGSPGDSPRRQPYGRPGAPQPYGRPDVPRSPSAPENGGENWFAPTPHGQASPSPDTAPPPRGQTSPPPDRTVPSGTPEQPTAPRKRAERPRREMWSPYDEGPRSRRPIIIASAGLAVLIAGGVGLAMLARSDDGVQPVATDSASPSKDTAVPPAAPGDEFGFAASRATDPHALTEKELFGKTKVRVKGQTYTMTVSRNDKKCKNAVVGPKLQKALATGKCNQLVRASFRDPSGKIIGTVGVANLGTSASASRVVKAVSGKKLEDYLKVLPGKDKVTKFLGTGEAFAGGWRHGHYAVLVWFQYKDGHAPSKKEAKQLNAAAFGVADATVTPALESRSLTGRRP</sequence>
<protein>
    <submittedName>
        <fullName evidence="2">Uncharacterized protein</fullName>
    </submittedName>
</protein>
<proteinExistence type="predicted"/>
<dbReference type="AlphaFoldDB" id="A0A8J3RJL5"/>
<reference evidence="2 3" key="1">
    <citation type="submission" date="2021-01" db="EMBL/GenBank/DDBJ databases">
        <title>Whole genome shotgun sequence of Planobispora longispora NBRC 13918.</title>
        <authorList>
            <person name="Komaki H."/>
            <person name="Tamura T."/>
        </authorList>
    </citation>
    <scope>NUCLEOTIDE SEQUENCE [LARGE SCALE GENOMIC DNA]</scope>
    <source>
        <strain evidence="2 3">NBRC 13918</strain>
    </source>
</reference>
<dbReference type="EMBL" id="BOOH01000019">
    <property type="protein sequence ID" value="GIH75865.1"/>
    <property type="molecule type" value="Genomic_DNA"/>
</dbReference>
<keyword evidence="3" id="KW-1185">Reference proteome</keyword>
<comment type="caution">
    <text evidence="2">The sequence shown here is derived from an EMBL/GenBank/DDBJ whole genome shotgun (WGS) entry which is preliminary data.</text>
</comment>
<accession>A0A8J3RJL5</accession>
<feature type="region of interest" description="Disordered" evidence="1">
    <location>
        <begin position="1"/>
        <end position="117"/>
    </location>
</feature>
<evidence type="ECO:0000313" key="2">
    <source>
        <dbReference type="EMBL" id="GIH75865.1"/>
    </source>
</evidence>
<feature type="compositionally biased region" description="Pro residues" evidence="1">
    <location>
        <begin position="68"/>
        <end position="83"/>
    </location>
</feature>